<dbReference type="PROSITE" id="PS51257">
    <property type="entry name" value="PROKAR_LIPOPROTEIN"/>
    <property type="match status" value="1"/>
</dbReference>
<gene>
    <name evidence="12" type="ORF">NMOB1V02_LOCUS2119</name>
</gene>
<feature type="signal peptide" evidence="10">
    <location>
        <begin position="1"/>
        <end position="21"/>
    </location>
</feature>
<dbReference type="EMBL" id="OA882266">
    <property type="protein sequence ID" value="CAD7274271.1"/>
    <property type="molecule type" value="Genomic_DNA"/>
</dbReference>
<dbReference type="InterPro" id="IPR036116">
    <property type="entry name" value="FN3_sf"/>
</dbReference>
<sequence>MAYKIHCVSALCVIISTAVTSLSCSSTFDAATLDPLGLVYRRPGDNLTVTCIANFSHSQFSDPQRYGPEDLVFTRVRQGLESGHLPSHVLNDSSIQTVLPNLTWSDAARYLCKLRSHDGTTKSLCSSQLFIGLDPQPLLEFRCISMGLETLACSWVVPPLVINNTVYKVGYRIYNDSRAIYYGCEKTTRSVLSEPNRFNCTFNASNYNFNSETLYFFIEASSPLNETFTQLPVVEFHNFRNVRPHPPEKLRVLDIGQRNASISWEIKDKLINLMDANGLFHEISLTSDFEEDWDFEQVETTLENLKDLSVVHTLTNLSHPFAKYKVKVRSVCGLAEAEDLWSGFSDEMEFTTLPDVPGEAPVVPEGAYYFDKDDGALTIYWEKVFMSQWNGPNFTYVVDFSDGMTQKRIETSGDSFVAKLGGSSYSRALNFSVSAKNSVGMLRGPVVHVPVWRHGHVKVKVELSKPGSYRLSWTPLDFMESVHNYTIFYCEKKPADEHNQKCKTQPQRKTVNGSVTSDTITLSEDQFYLFSVNSHSASGSSPLAWFTINGEEADSGGSPTVWIVVGSVLLMALLVASIPGLKWARRKYKAITSVKINVPTISEEGGKSAGNDFWIDKHVPFSSKSSHGPPLPTLVLAGGRKPSGGFVPPDLYKADMHAYAFIDSPGKEPDALFNGEAKDGDDTFDVTDLTLECVDPVSDEEAFSEDAHSMKSEAKVTTVTPGYVEVGIEKDAGQREQHRLHYVVVGDDRIEKAGVRHEEEEEEEEEVDGGGDARSRHRTPSESESGYSGDDAGKDSPPPTTTAIGLGYVTAAVVVVPPPVSDYVLSF</sequence>
<keyword evidence="4 9" id="KW-0472">Membrane</keyword>
<evidence type="ECO:0000313" key="13">
    <source>
        <dbReference type="Proteomes" id="UP000678499"/>
    </source>
</evidence>
<proteinExistence type="predicted"/>
<dbReference type="EMBL" id="CAJPEX010000229">
    <property type="protein sequence ID" value="CAG0914423.1"/>
    <property type="molecule type" value="Genomic_DNA"/>
</dbReference>
<dbReference type="PROSITE" id="PS50853">
    <property type="entry name" value="FN3"/>
    <property type="match status" value="2"/>
</dbReference>
<evidence type="ECO:0000256" key="3">
    <source>
        <dbReference type="ARBA" id="ARBA00022989"/>
    </source>
</evidence>
<feature type="chain" id="PRO_5036403193" description="Fibronectin type-III domain-containing protein" evidence="10">
    <location>
        <begin position="22"/>
        <end position="827"/>
    </location>
</feature>
<protein>
    <recommendedName>
        <fullName evidence="11">Fibronectin type-III domain-containing protein</fullName>
    </recommendedName>
</protein>
<dbReference type="Proteomes" id="UP000678499">
    <property type="component" value="Unassembled WGS sequence"/>
</dbReference>
<feature type="transmembrane region" description="Helical" evidence="9">
    <location>
        <begin position="561"/>
        <end position="581"/>
    </location>
</feature>
<evidence type="ECO:0000256" key="5">
    <source>
        <dbReference type="ARBA" id="ARBA00023157"/>
    </source>
</evidence>
<keyword evidence="13" id="KW-1185">Reference proteome</keyword>
<feature type="domain" description="Fibronectin type-III" evidence="11">
    <location>
        <begin position="455"/>
        <end position="553"/>
    </location>
</feature>
<dbReference type="GO" id="GO:0004896">
    <property type="term" value="F:cytokine receptor activity"/>
    <property type="evidence" value="ECO:0007669"/>
    <property type="project" value="TreeGrafter"/>
</dbReference>
<dbReference type="Gene3D" id="2.60.40.10">
    <property type="entry name" value="Immunoglobulins"/>
    <property type="match status" value="3"/>
</dbReference>
<dbReference type="SUPFAM" id="SSF49265">
    <property type="entry name" value="Fibronectin type III"/>
    <property type="match status" value="3"/>
</dbReference>
<name>A0A7R9G9P0_9CRUS</name>
<evidence type="ECO:0000256" key="4">
    <source>
        <dbReference type="ARBA" id="ARBA00023136"/>
    </source>
</evidence>
<organism evidence="12">
    <name type="scientific">Notodromas monacha</name>
    <dbReference type="NCBI Taxonomy" id="399045"/>
    <lineage>
        <taxon>Eukaryota</taxon>
        <taxon>Metazoa</taxon>
        <taxon>Ecdysozoa</taxon>
        <taxon>Arthropoda</taxon>
        <taxon>Crustacea</taxon>
        <taxon>Oligostraca</taxon>
        <taxon>Ostracoda</taxon>
        <taxon>Podocopa</taxon>
        <taxon>Podocopida</taxon>
        <taxon>Cypridocopina</taxon>
        <taxon>Cypridoidea</taxon>
        <taxon>Cyprididae</taxon>
        <taxon>Notodromas</taxon>
    </lineage>
</organism>
<dbReference type="PANTHER" id="PTHR23037">
    <property type="entry name" value="CYTOKINE RECEPTOR"/>
    <property type="match status" value="1"/>
</dbReference>
<feature type="compositionally biased region" description="Acidic residues" evidence="8">
    <location>
        <begin position="759"/>
        <end position="769"/>
    </location>
</feature>
<reference evidence="12" key="1">
    <citation type="submission" date="2020-11" db="EMBL/GenBank/DDBJ databases">
        <authorList>
            <person name="Tran Van P."/>
        </authorList>
    </citation>
    <scope>NUCLEOTIDE SEQUENCE</scope>
</reference>
<dbReference type="PANTHER" id="PTHR23037:SF28">
    <property type="entry name" value="ERYTHROPOIETIN RECEPTOR"/>
    <property type="match status" value="1"/>
</dbReference>
<feature type="domain" description="Fibronectin type-III" evidence="11">
    <location>
        <begin position="246"/>
        <end position="355"/>
    </location>
</feature>
<evidence type="ECO:0000256" key="9">
    <source>
        <dbReference type="SAM" id="Phobius"/>
    </source>
</evidence>
<dbReference type="OrthoDB" id="6381660at2759"/>
<evidence type="ECO:0000256" key="8">
    <source>
        <dbReference type="SAM" id="MobiDB-lite"/>
    </source>
</evidence>
<feature type="region of interest" description="Disordered" evidence="8">
    <location>
        <begin position="754"/>
        <end position="803"/>
    </location>
</feature>
<keyword evidence="7" id="KW-0325">Glycoprotein</keyword>
<keyword evidence="2 9" id="KW-0812">Transmembrane</keyword>
<dbReference type="AlphaFoldDB" id="A0A7R9G9P0"/>
<evidence type="ECO:0000256" key="10">
    <source>
        <dbReference type="SAM" id="SignalP"/>
    </source>
</evidence>
<dbReference type="InterPro" id="IPR013783">
    <property type="entry name" value="Ig-like_fold"/>
</dbReference>
<evidence type="ECO:0000256" key="1">
    <source>
        <dbReference type="ARBA" id="ARBA00004479"/>
    </source>
</evidence>
<keyword evidence="3 9" id="KW-1133">Transmembrane helix</keyword>
<dbReference type="InterPro" id="IPR003961">
    <property type="entry name" value="FN3_dom"/>
</dbReference>
<evidence type="ECO:0000256" key="2">
    <source>
        <dbReference type="ARBA" id="ARBA00022692"/>
    </source>
</evidence>
<comment type="subcellular location">
    <subcellularLocation>
        <location evidence="1">Membrane</location>
        <topology evidence="1">Single-pass type I membrane protein</topology>
    </subcellularLocation>
</comment>
<evidence type="ECO:0000256" key="7">
    <source>
        <dbReference type="ARBA" id="ARBA00023180"/>
    </source>
</evidence>
<keyword evidence="5" id="KW-1015">Disulfide bond</keyword>
<keyword evidence="10" id="KW-0732">Signal</keyword>
<dbReference type="CDD" id="cd00063">
    <property type="entry name" value="FN3"/>
    <property type="match status" value="2"/>
</dbReference>
<dbReference type="GO" id="GO:0009897">
    <property type="term" value="C:external side of plasma membrane"/>
    <property type="evidence" value="ECO:0007669"/>
    <property type="project" value="TreeGrafter"/>
</dbReference>
<dbReference type="SMART" id="SM00060">
    <property type="entry name" value="FN3"/>
    <property type="match status" value="3"/>
</dbReference>
<evidence type="ECO:0000259" key="11">
    <source>
        <dbReference type="PROSITE" id="PS50853"/>
    </source>
</evidence>
<evidence type="ECO:0000313" key="12">
    <source>
        <dbReference type="EMBL" id="CAD7274271.1"/>
    </source>
</evidence>
<keyword evidence="6" id="KW-0675">Receptor</keyword>
<evidence type="ECO:0000256" key="6">
    <source>
        <dbReference type="ARBA" id="ARBA00023170"/>
    </source>
</evidence>
<accession>A0A7R9G9P0</accession>